<evidence type="ECO:0000313" key="1">
    <source>
        <dbReference type="EMBL" id="GIE45176.1"/>
    </source>
</evidence>
<gene>
    <name evidence="1" type="ORF">Alo02nite_80740</name>
</gene>
<organism evidence="1 2">
    <name type="scientific">Actinoplanes lobatus</name>
    <dbReference type="NCBI Taxonomy" id="113568"/>
    <lineage>
        <taxon>Bacteria</taxon>
        <taxon>Bacillati</taxon>
        <taxon>Actinomycetota</taxon>
        <taxon>Actinomycetes</taxon>
        <taxon>Micromonosporales</taxon>
        <taxon>Micromonosporaceae</taxon>
        <taxon>Actinoplanes</taxon>
    </lineage>
</organism>
<evidence type="ECO:0000313" key="2">
    <source>
        <dbReference type="Proteomes" id="UP000631312"/>
    </source>
</evidence>
<accession>A0ABQ4AVW5</accession>
<protein>
    <submittedName>
        <fullName evidence="1">Uncharacterized protein</fullName>
    </submittedName>
</protein>
<name>A0ABQ4AVW5_9ACTN</name>
<keyword evidence="2" id="KW-1185">Reference proteome</keyword>
<sequence length="101" mass="10879">MGTDSGHGIGHAWSFRSGAGGVTPVGGSHIAMAALRPMTWHRGAGVGNVRWAARPRRVFGNEGIDQRDELTHERDGVMCRHAWMGAEMGVWSWADICGPRG</sequence>
<comment type="caution">
    <text evidence="1">The sequence shown here is derived from an EMBL/GenBank/DDBJ whole genome shotgun (WGS) entry which is preliminary data.</text>
</comment>
<dbReference type="Proteomes" id="UP000631312">
    <property type="component" value="Unassembled WGS sequence"/>
</dbReference>
<proteinExistence type="predicted"/>
<reference evidence="1 2" key="1">
    <citation type="submission" date="2021-01" db="EMBL/GenBank/DDBJ databases">
        <title>Whole genome shotgun sequence of Actinoplanes lobatus NBRC 12513.</title>
        <authorList>
            <person name="Komaki H."/>
            <person name="Tamura T."/>
        </authorList>
    </citation>
    <scope>NUCLEOTIDE SEQUENCE [LARGE SCALE GENOMIC DNA]</scope>
    <source>
        <strain evidence="1 2">NBRC 12513</strain>
    </source>
</reference>
<dbReference type="EMBL" id="BOMP01000156">
    <property type="protein sequence ID" value="GIE45176.1"/>
    <property type="molecule type" value="Genomic_DNA"/>
</dbReference>